<dbReference type="Proteomes" id="UP000654279">
    <property type="component" value="Unassembled WGS sequence"/>
</dbReference>
<dbReference type="InterPro" id="IPR011701">
    <property type="entry name" value="MFS"/>
</dbReference>
<feature type="transmembrane region" description="Helical" evidence="2">
    <location>
        <begin position="243"/>
        <end position="260"/>
    </location>
</feature>
<feature type="transmembrane region" description="Helical" evidence="2">
    <location>
        <begin position="117"/>
        <end position="140"/>
    </location>
</feature>
<dbReference type="PANTHER" id="PTHR23526">
    <property type="entry name" value="INTEGRAL MEMBRANE TRANSPORT PROTEIN-RELATED"/>
    <property type="match status" value="1"/>
</dbReference>
<reference evidence="3" key="1">
    <citation type="submission" date="2020-08" db="EMBL/GenBank/DDBJ databases">
        <title>Genome public.</title>
        <authorList>
            <person name="Liu C."/>
            <person name="Sun Q."/>
        </authorList>
    </citation>
    <scope>NUCLEOTIDE SEQUENCE</scope>
    <source>
        <strain evidence="3">NSJ-44</strain>
    </source>
</reference>
<dbReference type="InterPro" id="IPR036259">
    <property type="entry name" value="MFS_trans_sf"/>
</dbReference>
<dbReference type="SUPFAM" id="SSF103473">
    <property type="entry name" value="MFS general substrate transporter"/>
    <property type="match status" value="1"/>
</dbReference>
<feature type="transmembrane region" description="Helical" evidence="2">
    <location>
        <begin position="89"/>
        <end position="105"/>
    </location>
</feature>
<protein>
    <submittedName>
        <fullName evidence="3">MFS transporter</fullName>
    </submittedName>
</protein>
<feature type="transmembrane region" description="Helical" evidence="2">
    <location>
        <begin position="337"/>
        <end position="363"/>
    </location>
</feature>
<comment type="subcellular location">
    <subcellularLocation>
        <location evidence="1">Cell membrane</location>
        <topology evidence="1">Multi-pass membrane protein</topology>
    </subcellularLocation>
</comment>
<keyword evidence="2" id="KW-0812">Transmembrane</keyword>
<feature type="transmembrane region" description="Helical" evidence="2">
    <location>
        <begin position="191"/>
        <end position="210"/>
    </location>
</feature>
<evidence type="ECO:0000256" key="1">
    <source>
        <dbReference type="ARBA" id="ARBA00004651"/>
    </source>
</evidence>
<accession>A0A926D167</accession>
<gene>
    <name evidence="3" type="ORF">H8699_09555</name>
</gene>
<keyword evidence="4" id="KW-1185">Reference proteome</keyword>
<dbReference type="EMBL" id="JACRSO010000004">
    <property type="protein sequence ID" value="MBC8529672.1"/>
    <property type="molecule type" value="Genomic_DNA"/>
</dbReference>
<feature type="transmembrane region" description="Helical" evidence="2">
    <location>
        <begin position="280"/>
        <end position="299"/>
    </location>
</feature>
<feature type="transmembrane region" description="Helical" evidence="2">
    <location>
        <begin position="160"/>
        <end position="179"/>
    </location>
</feature>
<feature type="transmembrane region" description="Helical" evidence="2">
    <location>
        <begin position="311"/>
        <end position="331"/>
    </location>
</feature>
<dbReference type="GO" id="GO:0022857">
    <property type="term" value="F:transmembrane transporter activity"/>
    <property type="evidence" value="ECO:0007669"/>
    <property type="project" value="InterPro"/>
</dbReference>
<dbReference type="Gene3D" id="1.20.1250.20">
    <property type="entry name" value="MFS general substrate transporter like domains"/>
    <property type="match status" value="1"/>
</dbReference>
<evidence type="ECO:0000313" key="4">
    <source>
        <dbReference type="Proteomes" id="UP000654279"/>
    </source>
</evidence>
<dbReference type="RefSeq" id="WP_249285497.1">
    <property type="nucleotide sequence ID" value="NZ_JACRSO010000004.1"/>
</dbReference>
<dbReference type="Pfam" id="PF07690">
    <property type="entry name" value="MFS_1"/>
    <property type="match status" value="1"/>
</dbReference>
<name>A0A926D167_9FIRM</name>
<organism evidence="3 4">
    <name type="scientific">Luoshenia tenuis</name>
    <dbReference type="NCBI Taxonomy" id="2763654"/>
    <lineage>
        <taxon>Bacteria</taxon>
        <taxon>Bacillati</taxon>
        <taxon>Bacillota</taxon>
        <taxon>Clostridia</taxon>
        <taxon>Christensenellales</taxon>
        <taxon>Christensenellaceae</taxon>
        <taxon>Luoshenia</taxon>
    </lineage>
</organism>
<dbReference type="GO" id="GO:0005886">
    <property type="term" value="C:plasma membrane"/>
    <property type="evidence" value="ECO:0007669"/>
    <property type="project" value="UniProtKB-SubCell"/>
</dbReference>
<feature type="transmembrane region" description="Helical" evidence="2">
    <location>
        <begin position="21"/>
        <end position="38"/>
    </location>
</feature>
<dbReference type="InterPro" id="IPR052528">
    <property type="entry name" value="Sugar_transport-like"/>
</dbReference>
<evidence type="ECO:0000313" key="3">
    <source>
        <dbReference type="EMBL" id="MBC8529672.1"/>
    </source>
</evidence>
<dbReference type="AlphaFoldDB" id="A0A926D167"/>
<keyword evidence="2" id="KW-0472">Membrane</keyword>
<sequence>MLRYFRMLRERLQLTWGNKDMRVTLLFGLEGLMLQYVTSINGFGNNLYATNMGASDSQIGMVQLVLNLVAVVLLLPIGIVANRQRSSKTLPVAMLLFMGAMYFVYATVPEFGSNRIAFFFVFLGLTAGVLAVYNAQWQAFFGDAVEERKRNGVYSFRNRFMFLVGTVAPVICGLCMGTAVDSEGKLVVLRVFYYIAGALVLTQALILSRIPCPKRTDAEMAAIKRFSPREIGQALGQMATTRAFRSFFLCIMFFYLAWHLDWSMWYIGQTQYIHMTEAQLSYYNGLVCVGQLLTVGLFARLNERKTVHFSFIFAVLGHTFCSLAMLVGVNLPQGSQLIPFMAMGILGSVPQGCIQLCAVQMLLDVTPQRNRALIISLHTMVVTLSNAVMPYLGVQLYQALGADQHAMTLFALIALLARGSAALLFIWRYRHLKKAGRLHPTMP</sequence>
<dbReference type="PANTHER" id="PTHR23526:SF2">
    <property type="entry name" value="MAJOR FACILITATOR SUPERFAMILY (MFS) PROFILE DOMAIN-CONTAINING PROTEIN"/>
    <property type="match status" value="1"/>
</dbReference>
<proteinExistence type="predicted"/>
<feature type="transmembrane region" description="Helical" evidence="2">
    <location>
        <begin position="375"/>
        <end position="394"/>
    </location>
</feature>
<comment type="caution">
    <text evidence="3">The sequence shown here is derived from an EMBL/GenBank/DDBJ whole genome shotgun (WGS) entry which is preliminary data.</text>
</comment>
<feature type="transmembrane region" description="Helical" evidence="2">
    <location>
        <begin position="58"/>
        <end position="77"/>
    </location>
</feature>
<feature type="transmembrane region" description="Helical" evidence="2">
    <location>
        <begin position="406"/>
        <end position="427"/>
    </location>
</feature>
<evidence type="ECO:0000256" key="2">
    <source>
        <dbReference type="SAM" id="Phobius"/>
    </source>
</evidence>
<keyword evidence="2" id="KW-1133">Transmembrane helix</keyword>